<dbReference type="PANTHER" id="PTHR39560:SF1">
    <property type="entry name" value="PROTEIN ADENYLYLTRANSFERASE FIC-RELATED"/>
    <property type="match status" value="1"/>
</dbReference>
<keyword evidence="10" id="KW-1185">Reference proteome</keyword>
<evidence type="ECO:0000256" key="7">
    <source>
        <dbReference type="ARBA" id="ARBA00048696"/>
    </source>
</evidence>
<name>A0ABW0TP23_9BACL</name>
<feature type="domain" description="Fido" evidence="8">
    <location>
        <begin position="52"/>
        <end position="198"/>
    </location>
</feature>
<keyword evidence="2" id="KW-0548">Nucleotidyltransferase</keyword>
<organism evidence="9 10">
    <name type="scientific">Sporosarcina soli</name>
    <dbReference type="NCBI Taxonomy" id="334736"/>
    <lineage>
        <taxon>Bacteria</taxon>
        <taxon>Bacillati</taxon>
        <taxon>Bacillota</taxon>
        <taxon>Bacilli</taxon>
        <taxon>Bacillales</taxon>
        <taxon>Caryophanaceae</taxon>
        <taxon>Sporosarcina</taxon>
    </lineage>
</organism>
<dbReference type="SUPFAM" id="SSF140931">
    <property type="entry name" value="Fic-like"/>
    <property type="match status" value="1"/>
</dbReference>
<evidence type="ECO:0000313" key="9">
    <source>
        <dbReference type="EMBL" id="MFC5591221.1"/>
    </source>
</evidence>
<dbReference type="PANTHER" id="PTHR39560">
    <property type="entry name" value="PROTEIN ADENYLYLTRANSFERASE FIC-RELATED"/>
    <property type="match status" value="1"/>
</dbReference>
<dbReference type="RefSeq" id="WP_381438733.1">
    <property type="nucleotide sequence ID" value="NZ_JBHSNO010000015.1"/>
</dbReference>
<evidence type="ECO:0000256" key="4">
    <source>
        <dbReference type="ARBA" id="ARBA00022840"/>
    </source>
</evidence>
<dbReference type="Proteomes" id="UP001596109">
    <property type="component" value="Unassembled WGS sequence"/>
</dbReference>
<evidence type="ECO:0000256" key="6">
    <source>
        <dbReference type="ARBA" id="ARBA00047939"/>
    </source>
</evidence>
<keyword evidence="4" id="KW-0067">ATP-binding</keyword>
<evidence type="ECO:0000259" key="8">
    <source>
        <dbReference type="PROSITE" id="PS51459"/>
    </source>
</evidence>
<dbReference type="Pfam" id="PF02661">
    <property type="entry name" value="Fic"/>
    <property type="match status" value="1"/>
</dbReference>
<proteinExistence type="predicted"/>
<dbReference type="EC" id="2.7.7.108" evidence="5"/>
<accession>A0ABW0TP23</accession>
<dbReference type="PROSITE" id="PS51459">
    <property type="entry name" value="FIDO"/>
    <property type="match status" value="1"/>
</dbReference>
<dbReference type="InterPro" id="IPR036597">
    <property type="entry name" value="Fido-like_dom_sf"/>
</dbReference>
<comment type="catalytic activity">
    <reaction evidence="7">
        <text>L-tyrosyl-[protein] + ATP = O-(5'-adenylyl)-L-tyrosyl-[protein] + diphosphate</text>
        <dbReference type="Rhea" id="RHEA:54288"/>
        <dbReference type="Rhea" id="RHEA-COMP:10136"/>
        <dbReference type="Rhea" id="RHEA-COMP:13846"/>
        <dbReference type="ChEBI" id="CHEBI:30616"/>
        <dbReference type="ChEBI" id="CHEBI:33019"/>
        <dbReference type="ChEBI" id="CHEBI:46858"/>
        <dbReference type="ChEBI" id="CHEBI:83624"/>
        <dbReference type="EC" id="2.7.7.108"/>
    </reaction>
</comment>
<reference evidence="10" key="1">
    <citation type="journal article" date="2019" name="Int. J. Syst. Evol. Microbiol.">
        <title>The Global Catalogue of Microorganisms (GCM) 10K type strain sequencing project: providing services to taxonomists for standard genome sequencing and annotation.</title>
        <authorList>
            <consortium name="The Broad Institute Genomics Platform"/>
            <consortium name="The Broad Institute Genome Sequencing Center for Infectious Disease"/>
            <person name="Wu L."/>
            <person name="Ma J."/>
        </authorList>
    </citation>
    <scope>NUCLEOTIDE SEQUENCE [LARGE SCALE GENOMIC DNA]</scope>
    <source>
        <strain evidence="10">CGMCC 4.1434</strain>
    </source>
</reference>
<keyword evidence="1" id="KW-0808">Transferase</keyword>
<sequence length="249" mass="28956">MNLMDPYLYDDVPIVRNLLGIKNEEELIIVEAQILIASLLDIDSLLREVDFFDISSIQKIHYHLFSMIYDWAGDFRKVNIQKGERVLAGMSVQYSDYKNIPKDLIAVYEWAADVKWNHRNPDLAADFSQFMAKLWKIHPYREGNTRTVSIYMKFFAQSQGLDFNDQLLSQNVSYLRDALVMASIGEYSETHYLEKIIHEALASNNQQPFQSEKSEPAKYTSIGEYDVADYQEMPFSIHKKTNKMPDAED</sequence>
<dbReference type="InterPro" id="IPR003812">
    <property type="entry name" value="Fido"/>
</dbReference>
<evidence type="ECO:0000256" key="5">
    <source>
        <dbReference type="ARBA" id="ARBA00034531"/>
    </source>
</evidence>
<evidence type="ECO:0000256" key="3">
    <source>
        <dbReference type="ARBA" id="ARBA00022741"/>
    </source>
</evidence>
<dbReference type="EMBL" id="JBHSNO010000015">
    <property type="protein sequence ID" value="MFC5591221.1"/>
    <property type="molecule type" value="Genomic_DNA"/>
</dbReference>
<comment type="catalytic activity">
    <reaction evidence="6">
        <text>L-threonyl-[protein] + ATP = 3-O-(5'-adenylyl)-L-threonyl-[protein] + diphosphate</text>
        <dbReference type="Rhea" id="RHEA:54292"/>
        <dbReference type="Rhea" id="RHEA-COMP:11060"/>
        <dbReference type="Rhea" id="RHEA-COMP:13847"/>
        <dbReference type="ChEBI" id="CHEBI:30013"/>
        <dbReference type="ChEBI" id="CHEBI:30616"/>
        <dbReference type="ChEBI" id="CHEBI:33019"/>
        <dbReference type="ChEBI" id="CHEBI:138113"/>
        <dbReference type="EC" id="2.7.7.108"/>
    </reaction>
</comment>
<protein>
    <recommendedName>
        <fullName evidence="5">protein adenylyltransferase</fullName>
        <ecNumber evidence="5">2.7.7.108</ecNumber>
    </recommendedName>
</protein>
<dbReference type="Gene3D" id="1.10.3290.10">
    <property type="entry name" value="Fido-like domain"/>
    <property type="match status" value="1"/>
</dbReference>
<evidence type="ECO:0000313" key="10">
    <source>
        <dbReference type="Proteomes" id="UP001596109"/>
    </source>
</evidence>
<evidence type="ECO:0000256" key="2">
    <source>
        <dbReference type="ARBA" id="ARBA00022695"/>
    </source>
</evidence>
<gene>
    <name evidence="9" type="ORF">ACFPRA_20270</name>
</gene>
<evidence type="ECO:0000256" key="1">
    <source>
        <dbReference type="ARBA" id="ARBA00022679"/>
    </source>
</evidence>
<keyword evidence="3" id="KW-0547">Nucleotide-binding</keyword>
<comment type="caution">
    <text evidence="9">The sequence shown here is derived from an EMBL/GenBank/DDBJ whole genome shotgun (WGS) entry which is preliminary data.</text>
</comment>